<feature type="transmembrane region" description="Helical" evidence="12">
    <location>
        <begin position="12"/>
        <end position="34"/>
    </location>
</feature>
<evidence type="ECO:0000313" key="13">
    <source>
        <dbReference type="EMBL" id="GME71260.1"/>
    </source>
</evidence>
<evidence type="ECO:0000256" key="6">
    <source>
        <dbReference type="ARBA" id="ARBA00022824"/>
    </source>
</evidence>
<feature type="region of interest" description="Disordered" evidence="11">
    <location>
        <begin position="108"/>
        <end position="188"/>
    </location>
</feature>
<feature type="transmembrane region" description="Helical" evidence="12">
    <location>
        <begin position="46"/>
        <end position="70"/>
    </location>
</feature>
<reference evidence="13" key="1">
    <citation type="submission" date="2023-04" db="EMBL/GenBank/DDBJ databases">
        <title>Ambrosiozyma monospora NBRC 1965.</title>
        <authorList>
            <person name="Ichikawa N."/>
            <person name="Sato H."/>
            <person name="Tonouchi N."/>
        </authorList>
    </citation>
    <scope>NUCLEOTIDE SEQUENCE</scope>
    <source>
        <strain evidence="13">NBRC 1965</strain>
    </source>
</reference>
<evidence type="ECO:0000256" key="2">
    <source>
        <dbReference type="ARBA" id="ARBA00010604"/>
    </source>
</evidence>
<keyword evidence="4" id="KW-0813">Transport</keyword>
<accession>A0A9W6SZV1</accession>
<dbReference type="Proteomes" id="UP001165063">
    <property type="component" value="Unassembled WGS sequence"/>
</dbReference>
<proteinExistence type="inferred from homology"/>
<dbReference type="GO" id="GO:0005789">
    <property type="term" value="C:endoplasmic reticulum membrane"/>
    <property type="evidence" value="ECO:0007669"/>
    <property type="project" value="UniProtKB-SubCell"/>
</dbReference>
<dbReference type="InterPro" id="IPR004728">
    <property type="entry name" value="Sec62"/>
</dbReference>
<sequence>MWTFTPPNPYLWIYSILGLGAVFGMILFPLWPFWMRKGVWYLSTGLLCLIGLFFALAIVRLIIYVCTLIFMPRQFWLFPNLFADVGFIDSFIPLYGWEDPKALKGKKGKKAKTKVDTEAKTKAQNGSTAAPAPSTNATSKPSTDSSAKNDGSEKAVTAVDGAKSTTTTGAATETKATKRVATMEEVTE</sequence>
<dbReference type="PANTHER" id="PTHR12443">
    <property type="entry name" value="TRANSLOCATION PROTEIN SEC62"/>
    <property type="match status" value="1"/>
</dbReference>
<evidence type="ECO:0000256" key="10">
    <source>
        <dbReference type="ARBA" id="ARBA00023136"/>
    </source>
</evidence>
<organism evidence="13 14">
    <name type="scientific">Ambrosiozyma monospora</name>
    <name type="common">Yeast</name>
    <name type="synonym">Endomycopsis monosporus</name>
    <dbReference type="NCBI Taxonomy" id="43982"/>
    <lineage>
        <taxon>Eukaryota</taxon>
        <taxon>Fungi</taxon>
        <taxon>Dikarya</taxon>
        <taxon>Ascomycota</taxon>
        <taxon>Saccharomycotina</taxon>
        <taxon>Pichiomycetes</taxon>
        <taxon>Pichiales</taxon>
        <taxon>Pichiaceae</taxon>
        <taxon>Ambrosiozyma</taxon>
    </lineage>
</organism>
<keyword evidence="8 12" id="KW-1133">Transmembrane helix</keyword>
<dbReference type="Pfam" id="PF03839">
    <property type="entry name" value="Sec62"/>
    <property type="match status" value="1"/>
</dbReference>
<dbReference type="GO" id="GO:0031204">
    <property type="term" value="P:post-translational protein targeting to membrane, translocation"/>
    <property type="evidence" value="ECO:0007669"/>
    <property type="project" value="TreeGrafter"/>
</dbReference>
<dbReference type="AlphaFoldDB" id="A0A9W6SZV1"/>
<feature type="compositionally biased region" description="Low complexity" evidence="11">
    <location>
        <begin position="127"/>
        <end position="143"/>
    </location>
</feature>
<gene>
    <name evidence="13" type="ORF">Amon01_000926400</name>
</gene>
<evidence type="ECO:0000256" key="7">
    <source>
        <dbReference type="ARBA" id="ARBA00022927"/>
    </source>
</evidence>
<comment type="caution">
    <text evidence="13">The sequence shown here is derived from an EMBL/GenBank/DDBJ whole genome shotgun (WGS) entry which is preliminary data.</text>
</comment>
<evidence type="ECO:0000256" key="3">
    <source>
        <dbReference type="ARBA" id="ARBA00021257"/>
    </source>
</evidence>
<comment type="subcellular location">
    <subcellularLocation>
        <location evidence="1">Endoplasmic reticulum membrane</location>
        <topology evidence="1">Multi-pass membrane protein</topology>
    </subcellularLocation>
</comment>
<name>A0A9W6SZV1_AMBMO</name>
<keyword evidence="14" id="KW-1185">Reference proteome</keyword>
<evidence type="ECO:0000256" key="9">
    <source>
        <dbReference type="ARBA" id="ARBA00023010"/>
    </source>
</evidence>
<dbReference type="OrthoDB" id="200187at2759"/>
<evidence type="ECO:0000256" key="4">
    <source>
        <dbReference type="ARBA" id="ARBA00022448"/>
    </source>
</evidence>
<dbReference type="EMBL" id="BSXU01010189">
    <property type="protein sequence ID" value="GME71260.1"/>
    <property type="molecule type" value="Genomic_DNA"/>
</dbReference>
<keyword evidence="5 12" id="KW-0812">Transmembrane</keyword>
<evidence type="ECO:0000256" key="11">
    <source>
        <dbReference type="SAM" id="MobiDB-lite"/>
    </source>
</evidence>
<evidence type="ECO:0000256" key="1">
    <source>
        <dbReference type="ARBA" id="ARBA00004477"/>
    </source>
</evidence>
<feature type="compositionally biased region" description="Low complexity" evidence="11">
    <location>
        <begin position="162"/>
        <end position="174"/>
    </location>
</feature>
<evidence type="ECO:0000313" key="14">
    <source>
        <dbReference type="Proteomes" id="UP001165063"/>
    </source>
</evidence>
<evidence type="ECO:0000256" key="12">
    <source>
        <dbReference type="SAM" id="Phobius"/>
    </source>
</evidence>
<keyword evidence="10 12" id="KW-0472">Membrane</keyword>
<evidence type="ECO:0000256" key="5">
    <source>
        <dbReference type="ARBA" id="ARBA00022692"/>
    </source>
</evidence>
<comment type="similarity">
    <text evidence="2">Belongs to the SEC62 family.</text>
</comment>
<keyword evidence="9" id="KW-0811">Translocation</keyword>
<dbReference type="PANTHER" id="PTHR12443:SF9">
    <property type="entry name" value="TRANSLOCATION PROTEIN SEC62"/>
    <property type="match status" value="1"/>
</dbReference>
<evidence type="ECO:0000256" key="8">
    <source>
        <dbReference type="ARBA" id="ARBA00022989"/>
    </source>
</evidence>
<keyword evidence="6" id="KW-0256">Endoplasmic reticulum</keyword>
<protein>
    <recommendedName>
        <fullName evidence="3">Translocation protein SEC62</fullName>
    </recommendedName>
</protein>
<keyword evidence="7" id="KW-0653">Protein transport</keyword>